<keyword evidence="3 10" id="KW-1134">Transmembrane beta strand</keyword>
<dbReference type="EMBL" id="NJBN01000007">
    <property type="protein sequence ID" value="TKJ39778.1"/>
    <property type="molecule type" value="Genomic_DNA"/>
</dbReference>
<keyword evidence="9 10" id="KW-0998">Cell outer membrane</keyword>
<feature type="domain" description="TonB-dependent receptor plug" evidence="14">
    <location>
        <begin position="129"/>
        <end position="226"/>
    </location>
</feature>
<dbReference type="Gene3D" id="2.170.130.10">
    <property type="entry name" value="TonB-dependent receptor, plug domain"/>
    <property type="match status" value="1"/>
</dbReference>
<dbReference type="SUPFAM" id="SSF49464">
    <property type="entry name" value="Carboxypeptidase regulatory domain-like"/>
    <property type="match status" value="1"/>
</dbReference>
<dbReference type="AlphaFoldDB" id="A0A532UXV5"/>
<dbReference type="Gene3D" id="2.60.40.1120">
    <property type="entry name" value="Carboxypeptidase-like, regulatory domain"/>
    <property type="match status" value="1"/>
</dbReference>
<keyword evidence="6 11" id="KW-0798">TonB box</keyword>
<dbReference type="SUPFAM" id="SSF56935">
    <property type="entry name" value="Porins"/>
    <property type="match status" value="1"/>
</dbReference>
<organism evidence="15 16">
    <name type="scientific">candidate division LCP-89 bacterium B3_LCP</name>
    <dbReference type="NCBI Taxonomy" id="2012998"/>
    <lineage>
        <taxon>Bacteria</taxon>
        <taxon>Pseudomonadati</taxon>
        <taxon>Bacteria division LCP-89</taxon>
    </lineage>
</organism>
<keyword evidence="4 10" id="KW-0812">Transmembrane</keyword>
<evidence type="ECO:0000313" key="16">
    <source>
        <dbReference type="Proteomes" id="UP000319619"/>
    </source>
</evidence>
<dbReference type="InterPro" id="IPR000531">
    <property type="entry name" value="Beta-barrel_TonB"/>
</dbReference>
<dbReference type="Gene3D" id="2.40.170.20">
    <property type="entry name" value="TonB-dependent receptor, beta-barrel domain"/>
    <property type="match status" value="1"/>
</dbReference>
<dbReference type="Pfam" id="PF13620">
    <property type="entry name" value="CarboxypepD_reg"/>
    <property type="match status" value="1"/>
</dbReference>
<dbReference type="Pfam" id="PF00593">
    <property type="entry name" value="TonB_dep_Rec_b-barrel"/>
    <property type="match status" value="1"/>
</dbReference>
<evidence type="ECO:0000256" key="12">
    <source>
        <dbReference type="SAM" id="SignalP"/>
    </source>
</evidence>
<dbReference type="InterPro" id="IPR012910">
    <property type="entry name" value="Plug_dom"/>
</dbReference>
<comment type="subcellular location">
    <subcellularLocation>
        <location evidence="1 10">Cell outer membrane</location>
        <topology evidence="1 10">Multi-pass membrane protein</topology>
    </subcellularLocation>
</comment>
<dbReference type="GO" id="GO:0009279">
    <property type="term" value="C:cell outer membrane"/>
    <property type="evidence" value="ECO:0007669"/>
    <property type="project" value="UniProtKB-SubCell"/>
</dbReference>
<evidence type="ECO:0000256" key="9">
    <source>
        <dbReference type="ARBA" id="ARBA00023237"/>
    </source>
</evidence>
<dbReference type="Pfam" id="PF07715">
    <property type="entry name" value="Plug"/>
    <property type="match status" value="1"/>
</dbReference>
<dbReference type="PANTHER" id="PTHR30069:SF29">
    <property type="entry name" value="HEMOGLOBIN AND HEMOGLOBIN-HAPTOGLOBIN-BINDING PROTEIN 1-RELATED"/>
    <property type="match status" value="1"/>
</dbReference>
<sequence>MNYLLKTSSLVFVLFLTATAYSQTDLEGIILNERTGLPITACHVILIDTHFAAVSDQTGRFFFYGIPPGKYDLKVTHIGLKTEHRWGVIVTAGGQSSMEIQLQPQPVVLPEVSVNSRLKPTQGELSGAVIVDRERLRSSGSVDIARALEREGLVTVSSDGTPGGKQTVTIRGSASDQVLVLLDGKPLNDVSTGIADLSSISLAEISHIEVYHEAPSSLGAQAIGGVINLVTLKPGARQYQLQAGLSSYGEKRAAVTVGENVHSWSILGNIEHKESTGEYRYEIVSDDGIDLYTRNVGETFTRLTADYRRDYFSVKIAPPSWFDLSYRRTILHRNNPDYLPLSLFEHESFTEDDRQDLTLTFSPDTIRFLPAASVKVEGYNQKTKTDYGAQFPLLGSSTQLRGEAYRSYLDWRFSGSGWHDIGFGGGLDLERLWSDQIQEDYAQRFHQFGYLQVQGYPWHEKTLPVKIGIFTGLRADGYDDDEVFITPRLGIEIGKSANLYWSLRAEIAGAYRLPSFNSLFWQEDLQSTGNPDLKPERSYNREISAKMGIAGTEFGVTYFDRDVWDLIYWRLDFDNRWKPLNMSSAYIYGAEITLRKSAVAKSIIPEVHFAYRWLQAINRSGESNTDGNYLPYRPVNTFTLSIRKEIASWVINTTSRWVSRRFTNEANTKSLSPYKVWDIFVSKRFLMFKAKTTLRLQVEVRNVFNEAYRIVDTAPTPLRELWFTIGVETY</sequence>
<gene>
    <name evidence="15" type="ORF">CEE37_10905</name>
</gene>
<evidence type="ECO:0000256" key="3">
    <source>
        <dbReference type="ARBA" id="ARBA00022452"/>
    </source>
</evidence>
<evidence type="ECO:0000256" key="7">
    <source>
        <dbReference type="ARBA" id="ARBA00023136"/>
    </source>
</evidence>
<name>A0A532UXV5_UNCL8</name>
<evidence type="ECO:0000313" key="15">
    <source>
        <dbReference type="EMBL" id="TKJ39778.1"/>
    </source>
</evidence>
<dbReference type="InterPro" id="IPR037066">
    <property type="entry name" value="Plug_dom_sf"/>
</dbReference>
<evidence type="ECO:0000259" key="13">
    <source>
        <dbReference type="Pfam" id="PF00593"/>
    </source>
</evidence>
<evidence type="ECO:0000256" key="5">
    <source>
        <dbReference type="ARBA" id="ARBA00022729"/>
    </source>
</evidence>
<dbReference type="InterPro" id="IPR039426">
    <property type="entry name" value="TonB-dep_rcpt-like"/>
</dbReference>
<dbReference type="InterPro" id="IPR036942">
    <property type="entry name" value="Beta-barrel_TonB_sf"/>
</dbReference>
<feature type="chain" id="PRO_5022185158" description="TonB-dependent receptor plug domain-containing protein" evidence="12">
    <location>
        <begin position="23"/>
        <end position="730"/>
    </location>
</feature>
<keyword evidence="7 10" id="KW-0472">Membrane</keyword>
<dbReference type="PANTHER" id="PTHR30069">
    <property type="entry name" value="TONB-DEPENDENT OUTER MEMBRANE RECEPTOR"/>
    <property type="match status" value="1"/>
</dbReference>
<evidence type="ECO:0000256" key="2">
    <source>
        <dbReference type="ARBA" id="ARBA00022448"/>
    </source>
</evidence>
<keyword evidence="8" id="KW-0675">Receptor</keyword>
<keyword evidence="5 12" id="KW-0732">Signal</keyword>
<comment type="caution">
    <text evidence="15">The sequence shown here is derived from an EMBL/GenBank/DDBJ whole genome shotgun (WGS) entry which is preliminary data.</text>
</comment>
<evidence type="ECO:0000256" key="1">
    <source>
        <dbReference type="ARBA" id="ARBA00004571"/>
    </source>
</evidence>
<proteinExistence type="inferred from homology"/>
<evidence type="ECO:0000256" key="8">
    <source>
        <dbReference type="ARBA" id="ARBA00023170"/>
    </source>
</evidence>
<reference evidence="15 16" key="1">
    <citation type="submission" date="2017-06" db="EMBL/GenBank/DDBJ databases">
        <title>Novel microbial phyla capable of carbon fixation and sulfur reduction in deep-sea sediments.</title>
        <authorList>
            <person name="Huang J."/>
            <person name="Baker B."/>
            <person name="Wang Y."/>
        </authorList>
    </citation>
    <scope>NUCLEOTIDE SEQUENCE [LARGE SCALE GENOMIC DNA]</scope>
    <source>
        <strain evidence="15">B3_LCP</strain>
    </source>
</reference>
<dbReference type="Proteomes" id="UP000319619">
    <property type="component" value="Unassembled WGS sequence"/>
</dbReference>
<dbReference type="GO" id="GO:0015344">
    <property type="term" value="F:siderophore uptake transmembrane transporter activity"/>
    <property type="evidence" value="ECO:0007669"/>
    <property type="project" value="TreeGrafter"/>
</dbReference>
<dbReference type="GO" id="GO:0044718">
    <property type="term" value="P:siderophore transmembrane transport"/>
    <property type="evidence" value="ECO:0007669"/>
    <property type="project" value="TreeGrafter"/>
</dbReference>
<comment type="similarity">
    <text evidence="10 11">Belongs to the TonB-dependent receptor family.</text>
</comment>
<evidence type="ECO:0000256" key="4">
    <source>
        <dbReference type="ARBA" id="ARBA00022692"/>
    </source>
</evidence>
<evidence type="ECO:0000259" key="14">
    <source>
        <dbReference type="Pfam" id="PF07715"/>
    </source>
</evidence>
<evidence type="ECO:0000256" key="10">
    <source>
        <dbReference type="PROSITE-ProRule" id="PRU01360"/>
    </source>
</evidence>
<feature type="signal peptide" evidence="12">
    <location>
        <begin position="1"/>
        <end position="22"/>
    </location>
</feature>
<evidence type="ECO:0000256" key="6">
    <source>
        <dbReference type="ARBA" id="ARBA00023077"/>
    </source>
</evidence>
<feature type="domain" description="TonB-dependent receptor-like beta-barrel" evidence="13">
    <location>
        <begin position="308"/>
        <end position="703"/>
    </location>
</feature>
<protein>
    <recommendedName>
        <fullName evidence="17">TonB-dependent receptor plug domain-containing protein</fullName>
    </recommendedName>
</protein>
<keyword evidence="2 10" id="KW-0813">Transport</keyword>
<accession>A0A532UXV5</accession>
<evidence type="ECO:0000256" key="11">
    <source>
        <dbReference type="RuleBase" id="RU003357"/>
    </source>
</evidence>
<evidence type="ECO:0008006" key="17">
    <source>
        <dbReference type="Google" id="ProtNLM"/>
    </source>
</evidence>
<dbReference type="PROSITE" id="PS52016">
    <property type="entry name" value="TONB_DEPENDENT_REC_3"/>
    <property type="match status" value="1"/>
</dbReference>
<dbReference type="InterPro" id="IPR008969">
    <property type="entry name" value="CarboxyPept-like_regulatory"/>
</dbReference>